<keyword evidence="2 3" id="KW-0238">DNA-binding</keyword>
<feature type="compositionally biased region" description="Basic residues" evidence="4">
    <location>
        <begin position="231"/>
        <end position="240"/>
    </location>
</feature>
<name>A0A1D1VVH3_RAMVA</name>
<feature type="region of interest" description="Disordered" evidence="4">
    <location>
        <begin position="226"/>
        <end position="252"/>
    </location>
</feature>
<dbReference type="PANTHER" id="PTHR24333:SF8">
    <property type="entry name" value="HOMEOBOX PROTEIN CEH-62"/>
    <property type="match status" value="1"/>
</dbReference>
<keyword evidence="2 3" id="KW-0371">Homeobox</keyword>
<feature type="region of interest" description="Disordered" evidence="4">
    <location>
        <begin position="16"/>
        <end position="64"/>
    </location>
</feature>
<comment type="caution">
    <text evidence="6">The sequence shown here is derived from an EMBL/GenBank/DDBJ whole genome shotgun (WGS) entry which is preliminary data.</text>
</comment>
<evidence type="ECO:0000259" key="5">
    <source>
        <dbReference type="PROSITE" id="PS50071"/>
    </source>
</evidence>
<feature type="region of interest" description="Disordered" evidence="4">
    <location>
        <begin position="274"/>
        <end position="304"/>
    </location>
</feature>
<evidence type="ECO:0000256" key="3">
    <source>
        <dbReference type="RuleBase" id="RU000682"/>
    </source>
</evidence>
<dbReference type="CDD" id="cd00086">
    <property type="entry name" value="homeodomain"/>
    <property type="match status" value="1"/>
</dbReference>
<dbReference type="STRING" id="947166.A0A1D1VVH3"/>
<dbReference type="GO" id="GO:0005634">
    <property type="term" value="C:nucleus"/>
    <property type="evidence" value="ECO:0007669"/>
    <property type="project" value="UniProtKB-SubCell"/>
</dbReference>
<dbReference type="InterPro" id="IPR001356">
    <property type="entry name" value="HD"/>
</dbReference>
<dbReference type="SMART" id="SM00389">
    <property type="entry name" value="HOX"/>
    <property type="match status" value="1"/>
</dbReference>
<protein>
    <recommendedName>
        <fullName evidence="5">Homeobox domain-containing protein</fullName>
    </recommendedName>
</protein>
<dbReference type="InterPro" id="IPR050848">
    <property type="entry name" value="Homeobox_TF"/>
</dbReference>
<feature type="domain" description="Homeobox" evidence="5">
    <location>
        <begin position="147"/>
        <end position="197"/>
    </location>
</feature>
<dbReference type="EMBL" id="BDGG01000009">
    <property type="protein sequence ID" value="GAV02984.1"/>
    <property type="molecule type" value="Genomic_DNA"/>
</dbReference>
<comment type="subcellular location">
    <subcellularLocation>
        <location evidence="1 2 3">Nucleus</location>
    </subcellularLocation>
</comment>
<accession>A0A1D1VVH3</accession>
<gene>
    <name evidence="6" type="primary">RvY_13478</name>
    <name evidence="6" type="synonym">RvY_13478.1</name>
    <name evidence="6" type="ORF">RvY_13478-1</name>
</gene>
<dbReference type="AlphaFoldDB" id="A0A1D1VVH3"/>
<dbReference type="Proteomes" id="UP000186922">
    <property type="component" value="Unassembled WGS sequence"/>
</dbReference>
<keyword evidence="7" id="KW-1185">Reference proteome</keyword>
<reference evidence="6 7" key="1">
    <citation type="journal article" date="2016" name="Nat. Commun.">
        <title>Extremotolerant tardigrade genome and improved radiotolerance of human cultured cells by tardigrade-unique protein.</title>
        <authorList>
            <person name="Hashimoto T."/>
            <person name="Horikawa D.D."/>
            <person name="Saito Y."/>
            <person name="Kuwahara H."/>
            <person name="Kozuka-Hata H."/>
            <person name="Shin-I T."/>
            <person name="Minakuchi Y."/>
            <person name="Ohishi K."/>
            <person name="Motoyama A."/>
            <person name="Aizu T."/>
            <person name="Enomoto A."/>
            <person name="Kondo K."/>
            <person name="Tanaka S."/>
            <person name="Hara Y."/>
            <person name="Koshikawa S."/>
            <person name="Sagara H."/>
            <person name="Miura T."/>
            <person name="Yokobori S."/>
            <person name="Miyagawa K."/>
            <person name="Suzuki Y."/>
            <person name="Kubo T."/>
            <person name="Oyama M."/>
            <person name="Kohara Y."/>
            <person name="Fujiyama A."/>
            <person name="Arakawa K."/>
            <person name="Katayama T."/>
            <person name="Toyoda A."/>
            <person name="Kunieda T."/>
        </authorList>
    </citation>
    <scope>NUCLEOTIDE SEQUENCE [LARGE SCALE GENOMIC DNA]</scope>
    <source>
        <strain evidence="6 7">YOKOZUNA-1</strain>
    </source>
</reference>
<organism evidence="6 7">
    <name type="scientific">Ramazzottius varieornatus</name>
    <name type="common">Water bear</name>
    <name type="synonym">Tardigrade</name>
    <dbReference type="NCBI Taxonomy" id="947166"/>
    <lineage>
        <taxon>Eukaryota</taxon>
        <taxon>Metazoa</taxon>
        <taxon>Ecdysozoa</taxon>
        <taxon>Tardigrada</taxon>
        <taxon>Eutardigrada</taxon>
        <taxon>Parachela</taxon>
        <taxon>Hypsibioidea</taxon>
        <taxon>Ramazzottiidae</taxon>
        <taxon>Ramazzottius</taxon>
    </lineage>
</organism>
<evidence type="ECO:0000313" key="6">
    <source>
        <dbReference type="EMBL" id="GAV02984.1"/>
    </source>
</evidence>
<feature type="compositionally biased region" description="Polar residues" evidence="4">
    <location>
        <begin position="20"/>
        <end position="55"/>
    </location>
</feature>
<dbReference type="SUPFAM" id="SSF46689">
    <property type="entry name" value="Homeodomain-like"/>
    <property type="match status" value="1"/>
</dbReference>
<evidence type="ECO:0000313" key="7">
    <source>
        <dbReference type="Proteomes" id="UP000186922"/>
    </source>
</evidence>
<evidence type="ECO:0000256" key="2">
    <source>
        <dbReference type="PROSITE-ProRule" id="PRU00108"/>
    </source>
</evidence>
<dbReference type="PROSITE" id="PS50071">
    <property type="entry name" value="HOMEOBOX_2"/>
    <property type="match status" value="1"/>
</dbReference>
<dbReference type="PANTHER" id="PTHR24333">
    <property type="entry name" value="HOMEO BOX HB9 LIKE A-RELATED"/>
    <property type="match status" value="1"/>
</dbReference>
<dbReference type="OrthoDB" id="6159439at2759"/>
<dbReference type="Gene3D" id="1.10.10.60">
    <property type="entry name" value="Homeodomain-like"/>
    <property type="match status" value="1"/>
</dbReference>
<evidence type="ECO:0000256" key="1">
    <source>
        <dbReference type="ARBA" id="ARBA00004123"/>
    </source>
</evidence>
<feature type="compositionally biased region" description="Polar residues" evidence="4">
    <location>
        <begin position="289"/>
        <end position="304"/>
    </location>
</feature>
<dbReference type="GO" id="GO:0003677">
    <property type="term" value="F:DNA binding"/>
    <property type="evidence" value="ECO:0007669"/>
    <property type="project" value="UniProtKB-UniRule"/>
</dbReference>
<dbReference type="InterPro" id="IPR009057">
    <property type="entry name" value="Homeodomain-like_sf"/>
</dbReference>
<sequence>MSGTTSSSKVSFRIEDLLPTASSPNKQSPSSLATSHGVTSASVMPGVNSQGSNKSCPLPTSPDTSCKMSTVSPASYASWWLSGFGAHGASVPYHRWLYNGSGHNEAPLVMPTPGFHLPPFFQQMHQNTNNPMHMHGEMEGQANTKQCRRRKARTVFSDQQLNGLEKRFESQRYLSTPERVDLATQLFLSETQVKTWFVSSPPSTLIAPCVCGNWLKRLFTPSAFQSLQQNRRMKHKKQGRKSKEEALRPPLASSSFSNAPLCMPEKAIVTLTAPMDDPFHGHHRHPDSASDTNPSYTSSIHSLD</sequence>
<proteinExistence type="predicted"/>
<evidence type="ECO:0000256" key="4">
    <source>
        <dbReference type="SAM" id="MobiDB-lite"/>
    </source>
</evidence>
<feature type="DNA-binding region" description="Homeobox" evidence="2">
    <location>
        <begin position="149"/>
        <end position="198"/>
    </location>
</feature>
<dbReference type="Pfam" id="PF00046">
    <property type="entry name" value="Homeodomain"/>
    <property type="match status" value="1"/>
</dbReference>
<keyword evidence="2 3" id="KW-0539">Nucleus</keyword>